<dbReference type="SMART" id="SM00267">
    <property type="entry name" value="GGDEF"/>
    <property type="match status" value="1"/>
</dbReference>
<keyword evidence="4" id="KW-1185">Reference proteome</keyword>
<dbReference type="InterPro" id="IPR000160">
    <property type="entry name" value="GGDEF_dom"/>
</dbReference>
<dbReference type="InterPro" id="IPR050469">
    <property type="entry name" value="Diguanylate_Cyclase"/>
</dbReference>
<accession>A0A1W6LE53</accession>
<dbReference type="PANTHER" id="PTHR45138:SF9">
    <property type="entry name" value="DIGUANYLATE CYCLASE DGCM-RELATED"/>
    <property type="match status" value="1"/>
</dbReference>
<evidence type="ECO:0000256" key="1">
    <source>
        <dbReference type="ARBA" id="ARBA00012528"/>
    </source>
</evidence>
<comment type="catalytic activity">
    <reaction evidence="2">
        <text>2 GTP = 3',3'-c-di-GMP + 2 diphosphate</text>
        <dbReference type="Rhea" id="RHEA:24898"/>
        <dbReference type="ChEBI" id="CHEBI:33019"/>
        <dbReference type="ChEBI" id="CHEBI:37565"/>
        <dbReference type="ChEBI" id="CHEBI:58805"/>
        <dbReference type="EC" id="2.7.7.65"/>
    </reaction>
</comment>
<sequence>MQAATATAPGDRQDVAARQATFTKHALRNVRIISYSYLIDGAMLGLFAFLGTVHWVPVAAYTLMGLMIGTFWTVVFQNGWSLGFKDPHLPMTLSLTHQVLQLVGMLLMPQLSFVFLLVLFIVFTSLAMRVALRQAVTACVTVCLGAGIVLWGVPGPMRIPDANIAEQVVSWAFISLTLWQCIWIGSFNGAMTALLKKRSRELAALTRKVQHLAQHDELTGLINRRTLMTVLADEQRRSDRTGKSLVVALLDLDHFKAINDTLGHPAGDRTLKRFASTVQQLARNTDRFGRYGGEEFLAVLTGTTVADAHIPIERFRAALAAQGWDEIAPGLEVHFSCGLAQYRSGESTEDLLKRADDALYQAKRDGRRCTRVG</sequence>
<protein>
    <recommendedName>
        <fullName evidence="1">diguanylate cyclase</fullName>
        <ecNumber evidence="1">2.7.7.65</ecNumber>
    </recommendedName>
</protein>
<dbReference type="PROSITE" id="PS50887">
    <property type="entry name" value="GGDEF"/>
    <property type="match status" value="1"/>
</dbReference>
<dbReference type="GO" id="GO:0052621">
    <property type="term" value="F:diguanylate cyclase activity"/>
    <property type="evidence" value="ECO:0007669"/>
    <property type="project" value="UniProtKB-EC"/>
</dbReference>
<dbReference type="AlphaFoldDB" id="A0A1W6LE53"/>
<dbReference type="FunFam" id="3.30.70.270:FF:000001">
    <property type="entry name" value="Diguanylate cyclase domain protein"/>
    <property type="match status" value="1"/>
</dbReference>
<dbReference type="EC" id="2.7.7.65" evidence="1"/>
<dbReference type="STRING" id="946333.A4W93_22530"/>
<proteinExistence type="predicted"/>
<dbReference type="EMBL" id="CP015118">
    <property type="protein sequence ID" value="ARN22458.1"/>
    <property type="molecule type" value="Genomic_DNA"/>
</dbReference>
<dbReference type="Proteomes" id="UP000193427">
    <property type="component" value="Chromosome"/>
</dbReference>
<dbReference type="Gene3D" id="3.30.70.270">
    <property type="match status" value="1"/>
</dbReference>
<name>A0A1W6LE53_9BURK</name>
<gene>
    <name evidence="3" type="ORF">A4W93_22530</name>
</gene>
<evidence type="ECO:0000256" key="2">
    <source>
        <dbReference type="ARBA" id="ARBA00034247"/>
    </source>
</evidence>
<organism evidence="3 4">
    <name type="scientific">Piscinibacter gummiphilus</name>
    <dbReference type="NCBI Taxonomy" id="946333"/>
    <lineage>
        <taxon>Bacteria</taxon>
        <taxon>Pseudomonadati</taxon>
        <taxon>Pseudomonadota</taxon>
        <taxon>Betaproteobacteria</taxon>
        <taxon>Burkholderiales</taxon>
        <taxon>Sphaerotilaceae</taxon>
        <taxon>Piscinibacter</taxon>
    </lineage>
</organism>
<evidence type="ECO:0000313" key="4">
    <source>
        <dbReference type="Proteomes" id="UP000193427"/>
    </source>
</evidence>
<reference evidence="3 4" key="1">
    <citation type="submission" date="2016-04" db="EMBL/GenBank/DDBJ databases">
        <title>Complete genome sequence of natural rubber-degrading, novel Gram-negative bacterium, Rhizobacter gummiphilus strain NS21.</title>
        <authorList>
            <person name="Tabata M."/>
            <person name="Kasai D."/>
            <person name="Fukuda M."/>
        </authorList>
    </citation>
    <scope>NUCLEOTIDE SEQUENCE [LARGE SCALE GENOMIC DNA]</scope>
    <source>
        <strain evidence="3 4">NS21</strain>
    </source>
</reference>
<dbReference type="SUPFAM" id="SSF55073">
    <property type="entry name" value="Nucleotide cyclase"/>
    <property type="match status" value="1"/>
</dbReference>
<dbReference type="NCBIfam" id="TIGR00254">
    <property type="entry name" value="GGDEF"/>
    <property type="match status" value="1"/>
</dbReference>
<dbReference type="RefSeq" id="WP_157782218.1">
    <property type="nucleotide sequence ID" value="NZ_BSPR01000020.1"/>
</dbReference>
<dbReference type="CDD" id="cd01949">
    <property type="entry name" value="GGDEF"/>
    <property type="match status" value="1"/>
</dbReference>
<dbReference type="KEGG" id="rgu:A4W93_22530"/>
<dbReference type="InterPro" id="IPR043128">
    <property type="entry name" value="Rev_trsase/Diguanyl_cyclase"/>
</dbReference>
<dbReference type="Pfam" id="PF00990">
    <property type="entry name" value="GGDEF"/>
    <property type="match status" value="1"/>
</dbReference>
<evidence type="ECO:0000313" key="3">
    <source>
        <dbReference type="EMBL" id="ARN22458.1"/>
    </source>
</evidence>
<dbReference type="PANTHER" id="PTHR45138">
    <property type="entry name" value="REGULATORY COMPONENTS OF SENSORY TRANSDUCTION SYSTEM"/>
    <property type="match status" value="1"/>
</dbReference>
<dbReference type="InterPro" id="IPR029787">
    <property type="entry name" value="Nucleotide_cyclase"/>
</dbReference>
<dbReference type="OrthoDB" id="9813903at2"/>